<dbReference type="PANTHER" id="PTHR24104:SF21">
    <property type="entry name" value="TRIPARTITE MOTIF-CONTAINING PROTEIN 3"/>
    <property type="match status" value="1"/>
</dbReference>
<dbReference type="EMBL" id="VZUC01000494">
    <property type="protein sequence ID" value="NXV37814.1"/>
    <property type="molecule type" value="Genomic_DNA"/>
</dbReference>
<dbReference type="InterPro" id="IPR050952">
    <property type="entry name" value="TRIM-NHL_E3_ligases"/>
</dbReference>
<dbReference type="Pfam" id="PF01436">
    <property type="entry name" value="NHL"/>
    <property type="match status" value="3"/>
</dbReference>
<evidence type="ECO:0000256" key="4">
    <source>
        <dbReference type="ARBA" id="ARBA00022833"/>
    </source>
</evidence>
<dbReference type="InterPro" id="IPR001258">
    <property type="entry name" value="NHL_repeat"/>
</dbReference>
<dbReference type="InterPro" id="IPR017868">
    <property type="entry name" value="Filamin/ABP280_repeat-like"/>
</dbReference>
<feature type="repeat" description="NHL" evidence="6">
    <location>
        <begin position="362"/>
        <end position="401"/>
    </location>
</feature>
<keyword evidence="9" id="KW-1185">Reference proteome</keyword>
<evidence type="ECO:0000256" key="6">
    <source>
        <dbReference type="PROSITE-ProRule" id="PRU00504"/>
    </source>
</evidence>
<dbReference type="InterPro" id="IPR001298">
    <property type="entry name" value="Filamin/ABP280_rpt"/>
</dbReference>
<dbReference type="Proteomes" id="UP000540089">
    <property type="component" value="Unassembled WGS sequence"/>
</dbReference>
<evidence type="ECO:0000256" key="3">
    <source>
        <dbReference type="ARBA" id="ARBA00022771"/>
    </source>
</evidence>
<dbReference type="GO" id="GO:0043161">
    <property type="term" value="P:proteasome-mediated ubiquitin-dependent protein catabolic process"/>
    <property type="evidence" value="ECO:0007669"/>
    <property type="project" value="TreeGrafter"/>
</dbReference>
<evidence type="ECO:0000256" key="1">
    <source>
        <dbReference type="ARBA" id="ARBA00022723"/>
    </source>
</evidence>
<dbReference type="Gene3D" id="2.120.10.30">
    <property type="entry name" value="TolB, C-terminal domain"/>
    <property type="match status" value="2"/>
</dbReference>
<sequence>RQVLQAQLESLRQGQESILSSCAFTEQALHHGTATEVLLVKKQMSERLSELASREFPEHPHENAQLDYVVETEGVRKSILNLGVLITTSATAHKTVATGEGLRHAVVGQPSSLSVTTKDKDGELVRSGSASLRFQVTAPDGGAAEAEVQDNKNGTYELLYTPRAEGDFLLSILLYGQPIRGSPFRVRAVKASDVPPSPDDVKRRVKSPSSGHIRQKAVRRPSSMYSSGKKKENPIEDELIFRVGERRGEGPGVGWGGGCGPAPGPDHPPPRPQTKIGAGRLMGPKGVAVDRNGHIIVVDNKACCVFIFQSNGKLVTKFGSRGTAERQFAGPHFVAVNNKNEIVVTDFHNHSVKVYNADGEFLFKFGSHGEGNGQFNAPTGVAVDANGNIIVADWGNSRIQV</sequence>
<gene>
    <name evidence="8" type="primary">Trim3</name>
    <name evidence="8" type="ORF">RISTRI_R04051</name>
</gene>
<dbReference type="PROSITE" id="PS50194">
    <property type="entry name" value="FILAMIN_REPEAT"/>
    <property type="match status" value="1"/>
</dbReference>
<accession>A0A7L3TC37</accession>
<feature type="repeat" description="NHL" evidence="6">
    <location>
        <begin position="315"/>
        <end position="358"/>
    </location>
</feature>
<keyword evidence="3" id="KW-0863">Zinc-finger</keyword>
<dbReference type="GO" id="GO:0000209">
    <property type="term" value="P:protein polyubiquitination"/>
    <property type="evidence" value="ECO:0007669"/>
    <property type="project" value="TreeGrafter"/>
</dbReference>
<feature type="region of interest" description="Disordered" evidence="7">
    <location>
        <begin position="251"/>
        <end position="283"/>
    </location>
</feature>
<evidence type="ECO:0000256" key="7">
    <source>
        <dbReference type="SAM" id="MobiDB-lite"/>
    </source>
</evidence>
<feature type="repeat" description="Filamin" evidence="5">
    <location>
        <begin position="87"/>
        <end position="188"/>
    </location>
</feature>
<evidence type="ECO:0000313" key="9">
    <source>
        <dbReference type="Proteomes" id="UP000540089"/>
    </source>
</evidence>
<proteinExistence type="predicted"/>
<dbReference type="SUPFAM" id="SSF81296">
    <property type="entry name" value="E set domains"/>
    <property type="match status" value="1"/>
</dbReference>
<feature type="compositionally biased region" description="Pro residues" evidence="7">
    <location>
        <begin position="262"/>
        <end position="272"/>
    </location>
</feature>
<keyword evidence="2" id="KW-0677">Repeat</keyword>
<dbReference type="GO" id="GO:0061630">
    <property type="term" value="F:ubiquitin protein ligase activity"/>
    <property type="evidence" value="ECO:0007669"/>
    <property type="project" value="TreeGrafter"/>
</dbReference>
<dbReference type="AlphaFoldDB" id="A0A7L3TC37"/>
<keyword evidence="1" id="KW-0479">Metal-binding</keyword>
<comment type="caution">
    <text evidence="8">The sequence shown here is derived from an EMBL/GenBank/DDBJ whole genome shotgun (WGS) entry which is preliminary data.</text>
</comment>
<organism evidence="8 9">
    <name type="scientific">Rissa tridactyla</name>
    <name type="common">Black-legged kittiwake</name>
    <name type="synonym">Larus tridactyla</name>
    <dbReference type="NCBI Taxonomy" id="75485"/>
    <lineage>
        <taxon>Eukaryota</taxon>
        <taxon>Metazoa</taxon>
        <taxon>Chordata</taxon>
        <taxon>Craniata</taxon>
        <taxon>Vertebrata</taxon>
        <taxon>Euteleostomi</taxon>
        <taxon>Archelosauria</taxon>
        <taxon>Archosauria</taxon>
        <taxon>Dinosauria</taxon>
        <taxon>Saurischia</taxon>
        <taxon>Theropoda</taxon>
        <taxon>Coelurosauria</taxon>
        <taxon>Aves</taxon>
        <taxon>Neognathae</taxon>
        <taxon>Neoaves</taxon>
        <taxon>Charadriiformes</taxon>
        <taxon>Laridae</taxon>
        <taxon>Rissa</taxon>
    </lineage>
</organism>
<dbReference type="SUPFAM" id="SSF63829">
    <property type="entry name" value="Calcium-dependent phosphotriesterase"/>
    <property type="match status" value="1"/>
</dbReference>
<feature type="compositionally biased region" description="Gly residues" evidence="7">
    <location>
        <begin position="251"/>
        <end position="261"/>
    </location>
</feature>
<dbReference type="GO" id="GO:0008270">
    <property type="term" value="F:zinc ion binding"/>
    <property type="evidence" value="ECO:0007669"/>
    <property type="project" value="UniProtKB-KW"/>
</dbReference>
<feature type="repeat" description="NHL" evidence="6">
    <location>
        <begin position="274"/>
        <end position="311"/>
    </location>
</feature>
<evidence type="ECO:0000256" key="2">
    <source>
        <dbReference type="ARBA" id="ARBA00022737"/>
    </source>
</evidence>
<name>A0A7L3TC37_RISTR</name>
<dbReference type="PANTHER" id="PTHR24104">
    <property type="entry name" value="E3 UBIQUITIN-PROTEIN LIGASE NHLRC1-RELATED"/>
    <property type="match status" value="1"/>
</dbReference>
<keyword evidence="4" id="KW-0862">Zinc</keyword>
<protein>
    <submittedName>
        <fullName evidence="8">TRIM3 protein</fullName>
    </submittedName>
</protein>
<dbReference type="Gene3D" id="2.60.40.10">
    <property type="entry name" value="Immunoglobulins"/>
    <property type="match status" value="1"/>
</dbReference>
<dbReference type="PROSITE" id="PS51125">
    <property type="entry name" value="NHL"/>
    <property type="match status" value="3"/>
</dbReference>
<dbReference type="SMART" id="SM00557">
    <property type="entry name" value="IG_FLMN"/>
    <property type="match status" value="1"/>
</dbReference>
<feature type="region of interest" description="Disordered" evidence="7">
    <location>
        <begin position="190"/>
        <end position="231"/>
    </location>
</feature>
<evidence type="ECO:0000256" key="5">
    <source>
        <dbReference type="PROSITE-ProRule" id="PRU00087"/>
    </source>
</evidence>
<feature type="non-terminal residue" evidence="8">
    <location>
        <position position="1"/>
    </location>
</feature>
<dbReference type="InterPro" id="IPR013783">
    <property type="entry name" value="Ig-like_fold"/>
</dbReference>
<dbReference type="InterPro" id="IPR011042">
    <property type="entry name" value="6-blade_b-propeller_TolB-like"/>
</dbReference>
<feature type="non-terminal residue" evidence="8">
    <location>
        <position position="401"/>
    </location>
</feature>
<dbReference type="FunFam" id="2.60.40.10:FF:000412">
    <property type="entry name" value="tripartite motif-containing protein 3"/>
    <property type="match status" value="1"/>
</dbReference>
<reference evidence="8 9" key="1">
    <citation type="submission" date="2019-09" db="EMBL/GenBank/DDBJ databases">
        <title>Bird 10,000 Genomes (B10K) Project - Family phase.</title>
        <authorList>
            <person name="Zhang G."/>
        </authorList>
    </citation>
    <scope>NUCLEOTIDE SEQUENCE [LARGE SCALE GENOMIC DNA]</scope>
    <source>
        <strain evidence="8">OUT-0021</strain>
        <tissue evidence="8">Blood</tissue>
    </source>
</reference>
<dbReference type="Pfam" id="PF00630">
    <property type="entry name" value="Filamin"/>
    <property type="match status" value="1"/>
</dbReference>
<evidence type="ECO:0000313" key="8">
    <source>
        <dbReference type="EMBL" id="NXV37814.1"/>
    </source>
</evidence>
<dbReference type="InterPro" id="IPR014756">
    <property type="entry name" value="Ig_E-set"/>
</dbReference>